<feature type="compositionally biased region" description="Basic residues" evidence="1">
    <location>
        <begin position="117"/>
        <end position="129"/>
    </location>
</feature>
<feature type="region of interest" description="Disordered" evidence="1">
    <location>
        <begin position="42"/>
        <end position="64"/>
    </location>
</feature>
<feature type="compositionally biased region" description="Basic and acidic residues" evidence="1">
    <location>
        <begin position="105"/>
        <end position="116"/>
    </location>
</feature>
<proteinExistence type="predicted"/>
<evidence type="ECO:0000313" key="3">
    <source>
        <dbReference type="Proteomes" id="UP001190700"/>
    </source>
</evidence>
<feature type="non-terminal residue" evidence="2">
    <location>
        <position position="1"/>
    </location>
</feature>
<protein>
    <submittedName>
        <fullName evidence="2">Uncharacterized protein</fullName>
    </submittedName>
</protein>
<comment type="caution">
    <text evidence="2">The sequence shown here is derived from an EMBL/GenBank/DDBJ whole genome shotgun (WGS) entry which is preliminary data.</text>
</comment>
<dbReference type="EMBL" id="LGRX02001712">
    <property type="protein sequence ID" value="KAK3285667.1"/>
    <property type="molecule type" value="Genomic_DNA"/>
</dbReference>
<feature type="region of interest" description="Disordered" evidence="1">
    <location>
        <begin position="83"/>
        <end position="175"/>
    </location>
</feature>
<dbReference type="Proteomes" id="UP001190700">
    <property type="component" value="Unassembled WGS sequence"/>
</dbReference>
<dbReference type="AlphaFoldDB" id="A0AAE0GWK6"/>
<name>A0AAE0GWK6_9CHLO</name>
<feature type="region of interest" description="Disordered" evidence="1">
    <location>
        <begin position="1"/>
        <end position="24"/>
    </location>
</feature>
<evidence type="ECO:0000256" key="1">
    <source>
        <dbReference type="SAM" id="MobiDB-lite"/>
    </source>
</evidence>
<feature type="compositionally biased region" description="Low complexity" evidence="1">
    <location>
        <begin position="52"/>
        <end position="64"/>
    </location>
</feature>
<feature type="compositionally biased region" description="Basic and acidic residues" evidence="1">
    <location>
        <begin position="136"/>
        <end position="148"/>
    </location>
</feature>
<reference evidence="2 3" key="1">
    <citation type="journal article" date="2015" name="Genome Biol. Evol.">
        <title>Comparative Genomics of a Bacterivorous Green Alga Reveals Evolutionary Causalities and Consequences of Phago-Mixotrophic Mode of Nutrition.</title>
        <authorList>
            <person name="Burns J.A."/>
            <person name="Paasch A."/>
            <person name="Narechania A."/>
            <person name="Kim E."/>
        </authorList>
    </citation>
    <scope>NUCLEOTIDE SEQUENCE [LARGE SCALE GENOMIC DNA]</scope>
    <source>
        <strain evidence="2 3">PLY_AMNH</strain>
    </source>
</reference>
<evidence type="ECO:0000313" key="2">
    <source>
        <dbReference type="EMBL" id="KAK3285667.1"/>
    </source>
</evidence>
<feature type="compositionally biased region" description="Basic residues" evidence="1">
    <location>
        <begin position="149"/>
        <end position="167"/>
    </location>
</feature>
<gene>
    <name evidence="2" type="ORF">CYMTET_6737</name>
</gene>
<sequence>AHRERACRRGPAAVLAEHQSPPAAHRERACRRGPAAVFAEHQSPQAGGGVIPRGSAPAAASPGRCHQRHPDAVCFHHPCAAGAGSRRRAAGGRARASPALPARPEGYHSLHRDNVDRRRHRGWRGRRSRGGVPARGAREQRQSGDGRLRRGPGRFWRRRPSGRHRCRGAPPWKRRGVDAGGSGCGAAAHIALTLGHGHHLHAHCHLRLQGMPQARPNL</sequence>
<feature type="non-terminal residue" evidence="2">
    <location>
        <position position="218"/>
    </location>
</feature>
<keyword evidence="3" id="KW-1185">Reference proteome</keyword>
<feature type="compositionally biased region" description="Low complexity" evidence="1">
    <location>
        <begin position="91"/>
        <end position="104"/>
    </location>
</feature>
<accession>A0AAE0GWK6</accession>
<organism evidence="2 3">
    <name type="scientific">Cymbomonas tetramitiformis</name>
    <dbReference type="NCBI Taxonomy" id="36881"/>
    <lineage>
        <taxon>Eukaryota</taxon>
        <taxon>Viridiplantae</taxon>
        <taxon>Chlorophyta</taxon>
        <taxon>Pyramimonadophyceae</taxon>
        <taxon>Pyramimonadales</taxon>
        <taxon>Pyramimonadaceae</taxon>
        <taxon>Cymbomonas</taxon>
    </lineage>
</organism>